<dbReference type="GO" id="GO:0006352">
    <property type="term" value="P:DNA-templated transcription initiation"/>
    <property type="evidence" value="ECO:0007669"/>
    <property type="project" value="InterPro"/>
</dbReference>
<dbReference type="GO" id="GO:0016987">
    <property type="term" value="F:sigma factor activity"/>
    <property type="evidence" value="ECO:0007669"/>
    <property type="project" value="UniProtKB-KW"/>
</dbReference>
<dbReference type="InterPro" id="IPR036388">
    <property type="entry name" value="WH-like_DNA-bd_sf"/>
</dbReference>
<protein>
    <submittedName>
        <fullName evidence="8">RNA polymerase sigma (SigZ) subunit</fullName>
    </submittedName>
</protein>
<dbReference type="Pfam" id="PF04542">
    <property type="entry name" value="Sigma70_r2"/>
    <property type="match status" value="1"/>
</dbReference>
<evidence type="ECO:0000313" key="9">
    <source>
        <dbReference type="Proteomes" id="UP000272193"/>
    </source>
</evidence>
<evidence type="ECO:0000259" key="7">
    <source>
        <dbReference type="Pfam" id="PF08281"/>
    </source>
</evidence>
<organism evidence="8 9">
    <name type="scientific">Tibeticola sediminis</name>
    <dbReference type="NCBI Taxonomy" id="1917811"/>
    <lineage>
        <taxon>Bacteria</taxon>
        <taxon>Pseudomonadati</taxon>
        <taxon>Pseudomonadota</taxon>
        <taxon>Betaproteobacteria</taxon>
        <taxon>Burkholderiales</taxon>
        <taxon>Comamonadaceae</taxon>
        <taxon>Tibeticola</taxon>
    </lineage>
</organism>
<comment type="caution">
    <text evidence="8">The sequence shown here is derived from an EMBL/GenBank/DDBJ whole genome shotgun (WGS) entry which is preliminary data.</text>
</comment>
<dbReference type="AlphaFoldDB" id="A0A3N4UTA3"/>
<dbReference type="PANTHER" id="PTHR43133">
    <property type="entry name" value="RNA POLYMERASE ECF-TYPE SIGMA FACTO"/>
    <property type="match status" value="1"/>
</dbReference>
<evidence type="ECO:0000313" key="8">
    <source>
        <dbReference type="EMBL" id="RPE70761.1"/>
    </source>
</evidence>
<gene>
    <name evidence="8" type="ORF">EDC62_1249</name>
</gene>
<keyword evidence="2" id="KW-0805">Transcription regulation</keyword>
<keyword evidence="4" id="KW-0238">DNA-binding</keyword>
<dbReference type="Gene3D" id="1.10.1740.10">
    <property type="match status" value="1"/>
</dbReference>
<dbReference type="SUPFAM" id="SSF88946">
    <property type="entry name" value="Sigma2 domain of RNA polymerase sigma factors"/>
    <property type="match status" value="1"/>
</dbReference>
<keyword evidence="3" id="KW-0731">Sigma factor</keyword>
<proteinExistence type="inferred from homology"/>
<dbReference type="InterPro" id="IPR013324">
    <property type="entry name" value="RNA_pol_sigma_r3/r4-like"/>
</dbReference>
<dbReference type="Pfam" id="PF08281">
    <property type="entry name" value="Sigma70_r4_2"/>
    <property type="match status" value="1"/>
</dbReference>
<evidence type="ECO:0000256" key="2">
    <source>
        <dbReference type="ARBA" id="ARBA00023015"/>
    </source>
</evidence>
<name>A0A3N4UTA3_9BURK</name>
<dbReference type="InterPro" id="IPR014284">
    <property type="entry name" value="RNA_pol_sigma-70_dom"/>
</dbReference>
<dbReference type="InterPro" id="IPR013249">
    <property type="entry name" value="RNA_pol_sigma70_r4_t2"/>
</dbReference>
<dbReference type="RefSeq" id="WP_245968775.1">
    <property type="nucleotide sequence ID" value="NZ_RKQL01000002.1"/>
</dbReference>
<dbReference type="InterPro" id="IPR007627">
    <property type="entry name" value="RNA_pol_sigma70_r2"/>
</dbReference>
<keyword evidence="9" id="KW-1185">Reference proteome</keyword>
<feature type="domain" description="RNA polymerase sigma-70 region 2" evidence="6">
    <location>
        <begin position="26"/>
        <end position="90"/>
    </location>
</feature>
<dbReference type="Gene3D" id="1.10.10.10">
    <property type="entry name" value="Winged helix-like DNA-binding domain superfamily/Winged helix DNA-binding domain"/>
    <property type="match status" value="1"/>
</dbReference>
<reference evidence="8 9" key="1">
    <citation type="submission" date="2018-11" db="EMBL/GenBank/DDBJ databases">
        <title>Genomic Encyclopedia of Type Strains, Phase IV (KMG-IV): sequencing the most valuable type-strain genomes for metagenomic binning, comparative biology and taxonomic classification.</title>
        <authorList>
            <person name="Goeker M."/>
        </authorList>
    </citation>
    <scope>NUCLEOTIDE SEQUENCE [LARGE SCALE GENOMIC DNA]</scope>
    <source>
        <strain evidence="8 9">DSM 101684</strain>
    </source>
</reference>
<dbReference type="GO" id="GO:0003677">
    <property type="term" value="F:DNA binding"/>
    <property type="evidence" value="ECO:0007669"/>
    <property type="project" value="UniProtKB-KW"/>
</dbReference>
<dbReference type="PANTHER" id="PTHR43133:SF8">
    <property type="entry name" value="RNA POLYMERASE SIGMA FACTOR HI_1459-RELATED"/>
    <property type="match status" value="1"/>
</dbReference>
<dbReference type="SUPFAM" id="SSF88659">
    <property type="entry name" value="Sigma3 and sigma4 domains of RNA polymerase sigma factors"/>
    <property type="match status" value="1"/>
</dbReference>
<evidence type="ECO:0000256" key="5">
    <source>
        <dbReference type="ARBA" id="ARBA00023163"/>
    </source>
</evidence>
<dbReference type="NCBIfam" id="TIGR02937">
    <property type="entry name" value="sigma70-ECF"/>
    <property type="match status" value="1"/>
</dbReference>
<accession>A0A3N4UTA3</accession>
<evidence type="ECO:0000256" key="1">
    <source>
        <dbReference type="ARBA" id="ARBA00010641"/>
    </source>
</evidence>
<evidence type="ECO:0000256" key="3">
    <source>
        <dbReference type="ARBA" id="ARBA00023082"/>
    </source>
</evidence>
<feature type="domain" description="RNA polymerase sigma factor 70 region 4 type 2" evidence="7">
    <location>
        <begin position="115"/>
        <end position="166"/>
    </location>
</feature>
<dbReference type="EMBL" id="RKQL01000002">
    <property type="protein sequence ID" value="RPE70761.1"/>
    <property type="molecule type" value="Genomic_DNA"/>
</dbReference>
<dbReference type="InterPro" id="IPR039425">
    <property type="entry name" value="RNA_pol_sigma-70-like"/>
</dbReference>
<dbReference type="InterPro" id="IPR013325">
    <property type="entry name" value="RNA_pol_sigma_r2"/>
</dbReference>
<sequence>MTETAAPLIEPPPAAPTPNCIMRAWTTHESELRRWLRARVREPADADDLMQELFIKALRQGQRFCDIHNARAWLFEVARNLLADSLRVARDTVELPDNLVSEADEPPAVDLLTACLPRVLSELSEADRDVLTRCDLEGMPQAEYAAQHGLSLSAAKSRIQRARERLRARLAEACQVRFDADGHVIDFVGRSSCGG</sequence>
<keyword evidence="5" id="KW-0804">Transcription</keyword>
<evidence type="ECO:0000256" key="4">
    <source>
        <dbReference type="ARBA" id="ARBA00023125"/>
    </source>
</evidence>
<evidence type="ECO:0000259" key="6">
    <source>
        <dbReference type="Pfam" id="PF04542"/>
    </source>
</evidence>
<dbReference type="Proteomes" id="UP000272193">
    <property type="component" value="Unassembled WGS sequence"/>
</dbReference>
<comment type="similarity">
    <text evidence="1">Belongs to the sigma-70 factor family. ECF subfamily.</text>
</comment>